<dbReference type="EMBL" id="UINC01023787">
    <property type="protein sequence ID" value="SVA96153.1"/>
    <property type="molecule type" value="Genomic_DNA"/>
</dbReference>
<name>A0A382A5E0_9ZZZZ</name>
<gene>
    <name evidence="1" type="ORF">METZ01_LOCUS149007</name>
</gene>
<dbReference type="InterPro" id="IPR026950">
    <property type="entry name" value="Caps_assemb_Wzi"/>
</dbReference>
<sequence length="346" mass="40807">KVSYHRNPIKFEFGKFDRHWGPGNRAVHISNKPPSYPQFGFEWQISENIKLIYFHGLLKSNIPDTSRGVYYNNQVSNRSLNLSRSIATHRIEWQPLKKLILSANESVIYGTRGLDLHYLLAVIPFYQIENYLGDTDNVQMGCDITYQQNPDVQLYLGFYMDELTPEWLFRNNNHNWFAWQFGLNWQKLLSESDEIVCEYNWTDHRIYKHKFPINDYYSHDQPLGYWAGPHAEELLVQYQYGLHSYQIHLTFSNAKRGALTEEMLYNKYHDIEDQRFSGDPGHEQISLLRIDVQKDLIIKGLSYQIGVDWIQWKNAGFDVFNPSLNPVKNINKISANAAVFYNFIFD</sequence>
<evidence type="ECO:0008006" key="2">
    <source>
        <dbReference type="Google" id="ProtNLM"/>
    </source>
</evidence>
<reference evidence="1" key="1">
    <citation type="submission" date="2018-05" db="EMBL/GenBank/DDBJ databases">
        <authorList>
            <person name="Lanie J.A."/>
            <person name="Ng W.-L."/>
            <person name="Kazmierczak K.M."/>
            <person name="Andrzejewski T.M."/>
            <person name="Davidsen T.M."/>
            <person name="Wayne K.J."/>
            <person name="Tettelin H."/>
            <person name="Glass J.I."/>
            <person name="Rusch D."/>
            <person name="Podicherti R."/>
            <person name="Tsui H.-C.T."/>
            <person name="Winkler M.E."/>
        </authorList>
    </citation>
    <scope>NUCLEOTIDE SEQUENCE</scope>
</reference>
<proteinExistence type="predicted"/>
<protein>
    <recommendedName>
        <fullName evidence="2">Capsule assembly Wzi family protein</fullName>
    </recommendedName>
</protein>
<dbReference type="AlphaFoldDB" id="A0A382A5E0"/>
<evidence type="ECO:0000313" key="1">
    <source>
        <dbReference type="EMBL" id="SVA96153.1"/>
    </source>
</evidence>
<organism evidence="1">
    <name type="scientific">marine metagenome</name>
    <dbReference type="NCBI Taxonomy" id="408172"/>
    <lineage>
        <taxon>unclassified sequences</taxon>
        <taxon>metagenomes</taxon>
        <taxon>ecological metagenomes</taxon>
    </lineage>
</organism>
<dbReference type="Pfam" id="PF14052">
    <property type="entry name" value="Caps_assemb_Wzi"/>
    <property type="match status" value="1"/>
</dbReference>
<feature type="non-terminal residue" evidence="1">
    <location>
        <position position="1"/>
    </location>
</feature>
<dbReference type="Gene3D" id="2.40.160.130">
    <property type="entry name" value="Capsule assembly protein Wzi"/>
    <property type="match status" value="1"/>
</dbReference>
<accession>A0A382A5E0</accession>
<dbReference type="InterPro" id="IPR038636">
    <property type="entry name" value="Wzi_sf"/>
</dbReference>